<dbReference type="OrthoDB" id="440755at2759"/>
<dbReference type="SUPFAM" id="SSF103473">
    <property type="entry name" value="MFS general substrate transporter"/>
    <property type="match status" value="1"/>
</dbReference>
<feature type="domain" description="Major facilitator superfamily (MFS) profile" evidence="8">
    <location>
        <begin position="1"/>
        <end position="341"/>
    </location>
</feature>
<keyword evidence="10" id="KW-1185">Reference proteome</keyword>
<evidence type="ECO:0000256" key="2">
    <source>
        <dbReference type="ARBA" id="ARBA00022448"/>
    </source>
</evidence>
<feature type="transmembrane region" description="Helical" evidence="7">
    <location>
        <begin position="222"/>
        <end position="242"/>
    </location>
</feature>
<feature type="transmembrane region" description="Helical" evidence="7">
    <location>
        <begin position="315"/>
        <end position="335"/>
    </location>
</feature>
<accession>A0A2H6KB22</accession>
<dbReference type="PROSITE" id="PS50850">
    <property type="entry name" value="MFS"/>
    <property type="match status" value="1"/>
</dbReference>
<dbReference type="VEuPathDB" id="PiroplasmaDB:BOVATA_016810"/>
<reference evidence="9 10" key="1">
    <citation type="journal article" date="2017" name="BMC Genomics">
        <title>Whole-genome assembly of Babesia ovata and comparative genomics between closely related pathogens.</title>
        <authorList>
            <person name="Yamagishi J."/>
            <person name="Asada M."/>
            <person name="Hakimi H."/>
            <person name="Tanaka T.Q."/>
            <person name="Sugimoto C."/>
            <person name="Kawazu S."/>
        </authorList>
    </citation>
    <scope>NUCLEOTIDE SEQUENCE [LARGE SCALE GENOMIC DNA]</scope>
    <source>
        <strain evidence="9 10">Miyake</strain>
    </source>
</reference>
<evidence type="ECO:0000259" key="8">
    <source>
        <dbReference type="PROSITE" id="PS50850"/>
    </source>
</evidence>
<dbReference type="GO" id="GO:0016020">
    <property type="term" value="C:membrane"/>
    <property type="evidence" value="ECO:0007669"/>
    <property type="project" value="UniProtKB-SubCell"/>
</dbReference>
<evidence type="ECO:0000256" key="5">
    <source>
        <dbReference type="ARBA" id="ARBA00023136"/>
    </source>
</evidence>
<protein>
    <submittedName>
        <fullName evidence="9">Major facilitator superfamily member protein</fullName>
    </submittedName>
</protein>
<evidence type="ECO:0000313" key="9">
    <source>
        <dbReference type="EMBL" id="GBE60188.1"/>
    </source>
</evidence>
<dbReference type="GO" id="GO:0022857">
    <property type="term" value="F:transmembrane transporter activity"/>
    <property type="evidence" value="ECO:0007669"/>
    <property type="project" value="InterPro"/>
</dbReference>
<keyword evidence="2" id="KW-0813">Transport</keyword>
<evidence type="ECO:0000256" key="3">
    <source>
        <dbReference type="ARBA" id="ARBA00022692"/>
    </source>
</evidence>
<dbReference type="InterPro" id="IPR044770">
    <property type="entry name" value="MFS_spinster-like"/>
</dbReference>
<evidence type="ECO:0000313" key="10">
    <source>
        <dbReference type="Proteomes" id="UP000236319"/>
    </source>
</evidence>
<dbReference type="AlphaFoldDB" id="A0A2H6KB22"/>
<feature type="transmembrane region" description="Helical" evidence="7">
    <location>
        <begin position="127"/>
        <end position="147"/>
    </location>
</feature>
<dbReference type="InterPro" id="IPR020846">
    <property type="entry name" value="MFS_dom"/>
</dbReference>
<dbReference type="Pfam" id="PF07690">
    <property type="entry name" value="MFS_1"/>
    <property type="match status" value="1"/>
</dbReference>
<evidence type="ECO:0000256" key="6">
    <source>
        <dbReference type="ARBA" id="ARBA00024338"/>
    </source>
</evidence>
<organism evidence="9 10">
    <name type="scientific">Babesia ovata</name>
    <dbReference type="NCBI Taxonomy" id="189622"/>
    <lineage>
        <taxon>Eukaryota</taxon>
        <taxon>Sar</taxon>
        <taxon>Alveolata</taxon>
        <taxon>Apicomplexa</taxon>
        <taxon>Aconoidasida</taxon>
        <taxon>Piroplasmida</taxon>
        <taxon>Babesiidae</taxon>
        <taxon>Babesia</taxon>
    </lineage>
</organism>
<comment type="caution">
    <text evidence="9">The sequence shown here is derived from an EMBL/GenBank/DDBJ whole genome shotgun (WGS) entry which is preliminary data.</text>
</comment>
<dbReference type="InterPro" id="IPR036259">
    <property type="entry name" value="MFS_trans_sf"/>
</dbReference>
<feature type="transmembrane region" description="Helical" evidence="7">
    <location>
        <begin position="74"/>
        <end position="94"/>
    </location>
</feature>
<dbReference type="Proteomes" id="UP000236319">
    <property type="component" value="Unassembled WGS sequence"/>
</dbReference>
<dbReference type="PANTHER" id="PTHR23505:SF52">
    <property type="entry name" value="MAJOR FACILITATOR SUPERFAMILY PROTEIN"/>
    <property type="match status" value="1"/>
</dbReference>
<dbReference type="InterPro" id="IPR011701">
    <property type="entry name" value="MFS"/>
</dbReference>
<feature type="transmembrane region" description="Helical" evidence="7">
    <location>
        <begin position="159"/>
        <end position="184"/>
    </location>
</feature>
<evidence type="ECO:0000256" key="4">
    <source>
        <dbReference type="ARBA" id="ARBA00022989"/>
    </source>
</evidence>
<feature type="transmembrane region" description="Helical" evidence="7">
    <location>
        <begin position="262"/>
        <end position="283"/>
    </location>
</feature>
<keyword evidence="3 7" id="KW-0812">Transmembrane</keyword>
<dbReference type="GeneID" id="39873958"/>
<keyword evidence="4 7" id="KW-1133">Transmembrane helix</keyword>
<dbReference type="PANTHER" id="PTHR23505">
    <property type="entry name" value="SPINSTER"/>
    <property type="match status" value="1"/>
</dbReference>
<keyword evidence="5 7" id="KW-0472">Membrane</keyword>
<comment type="similarity">
    <text evidence="6">Belongs to the major facilitator superfamily. Spinster (TC 2.A.1.49) family.</text>
</comment>
<comment type="subcellular location">
    <subcellularLocation>
        <location evidence="1">Membrane</location>
        <topology evidence="1">Multi-pass membrane protein</topology>
    </subcellularLocation>
</comment>
<feature type="transmembrane region" description="Helical" evidence="7">
    <location>
        <begin position="37"/>
        <end position="62"/>
    </location>
</feature>
<proteinExistence type="inferred from homology"/>
<feature type="transmembrane region" description="Helical" evidence="7">
    <location>
        <begin position="196"/>
        <end position="216"/>
    </location>
</feature>
<dbReference type="EMBL" id="BDSA01000002">
    <property type="protein sequence ID" value="GBE60188.1"/>
    <property type="molecule type" value="Genomic_DNA"/>
</dbReference>
<sequence length="359" mass="38315">MCTQILALRVIHGCALGCTPPTTQKLITLSTDEKSHAAAFGMLHCVACLGRLVSAVLVTYVSGLQIAGYPGWRACYLALGAVWLAMSGITVFFLKPVNGEDIPVSMEERGSIMDTLRAIFKTATCKLLLFVVFISDAPFCAFAYIILFLQYSGVSDMKSGITCGLTLVGGCLGGGLGGFIVDWCHKKSADYGRLHAANVIMLIRLAASVALFMGPAPDGDVSWYHVIELMILGASLMTVSSIDRPILASVVPKKYQASAAGLIRCIAGVLSTICFLPLCGFLAEKAFGYEPSSAPISSMLRSTRVNNGEALRKSIMYLLLIGTAINAMCYAAFFFTYPQDSKANETEEESLVSDACDVA</sequence>
<dbReference type="RefSeq" id="XP_028866431.1">
    <property type="nucleotide sequence ID" value="XM_029010598.1"/>
</dbReference>
<gene>
    <name evidence="9" type="ORF">BOVATA_016810</name>
</gene>
<name>A0A2H6KB22_9APIC</name>
<evidence type="ECO:0000256" key="1">
    <source>
        <dbReference type="ARBA" id="ARBA00004141"/>
    </source>
</evidence>
<dbReference type="Gene3D" id="1.20.1250.20">
    <property type="entry name" value="MFS general substrate transporter like domains"/>
    <property type="match status" value="1"/>
</dbReference>
<evidence type="ECO:0000256" key="7">
    <source>
        <dbReference type="SAM" id="Phobius"/>
    </source>
</evidence>